<dbReference type="InterPro" id="IPR051908">
    <property type="entry name" value="Ribosomal_N-acetyltransferase"/>
</dbReference>
<keyword evidence="2" id="KW-0808">Transferase</keyword>
<evidence type="ECO:0000313" key="3">
    <source>
        <dbReference type="Proteomes" id="UP000198959"/>
    </source>
</evidence>
<reference evidence="3" key="1">
    <citation type="submission" date="2016-06" db="EMBL/GenBank/DDBJ databases">
        <authorList>
            <person name="Varghese N."/>
            <person name="Submissions Spin"/>
        </authorList>
    </citation>
    <scope>NUCLEOTIDE SEQUENCE [LARGE SCALE GENOMIC DNA]</scope>
    <source>
        <strain evidence="3">DSM 43817</strain>
    </source>
</reference>
<dbReference type="RefSeq" id="WP_091641710.1">
    <property type="nucleotide sequence ID" value="NZ_FMHW01000002.1"/>
</dbReference>
<keyword evidence="3" id="KW-1185">Reference proteome</keyword>
<accession>A0A1C6S5S6</accession>
<dbReference type="AlphaFoldDB" id="A0A1C6S5S6"/>
<dbReference type="Proteomes" id="UP000198959">
    <property type="component" value="Unassembled WGS sequence"/>
</dbReference>
<dbReference type="Gene3D" id="3.40.630.30">
    <property type="match status" value="1"/>
</dbReference>
<feature type="domain" description="N-acetyltransferase" evidence="1">
    <location>
        <begin position="15"/>
        <end position="179"/>
    </location>
</feature>
<dbReference type="InterPro" id="IPR000182">
    <property type="entry name" value="GNAT_dom"/>
</dbReference>
<dbReference type="GO" id="GO:0008999">
    <property type="term" value="F:protein-N-terminal-alanine acetyltransferase activity"/>
    <property type="evidence" value="ECO:0007669"/>
    <property type="project" value="TreeGrafter"/>
</dbReference>
<sequence length="185" mass="20213">MTLAYPVVDLTDGAVRLRRWREDDLGCVRAAAQDPRIVEATTVPGVFSVDAGRAFICRQWSRADSGEGVSLAIADVVNDRAVGLVVLMLRPQPGVAGLGYWLIPSARGRGIATRAARLVSSWALDVAGIMRVEAWVEPDNEASRRVLTEAEFEQEGVLRSFLAFPGRRADAVVFSRIRDSHPREA</sequence>
<gene>
    <name evidence="2" type="ORF">GA0074692_1839</name>
</gene>
<dbReference type="PANTHER" id="PTHR43441:SF10">
    <property type="entry name" value="ACETYLTRANSFERASE"/>
    <property type="match status" value="1"/>
</dbReference>
<evidence type="ECO:0000313" key="2">
    <source>
        <dbReference type="EMBL" id="SCL24800.1"/>
    </source>
</evidence>
<dbReference type="GO" id="GO:1990189">
    <property type="term" value="F:protein N-terminal-serine acetyltransferase activity"/>
    <property type="evidence" value="ECO:0007669"/>
    <property type="project" value="TreeGrafter"/>
</dbReference>
<proteinExistence type="predicted"/>
<dbReference type="InterPro" id="IPR016181">
    <property type="entry name" value="Acyl_CoA_acyltransferase"/>
</dbReference>
<protein>
    <submittedName>
        <fullName evidence="2">Protein N-acetyltransferase, RimJ/RimL family</fullName>
    </submittedName>
</protein>
<evidence type="ECO:0000259" key="1">
    <source>
        <dbReference type="PROSITE" id="PS51186"/>
    </source>
</evidence>
<dbReference type="SUPFAM" id="SSF55729">
    <property type="entry name" value="Acyl-CoA N-acyltransferases (Nat)"/>
    <property type="match status" value="1"/>
</dbReference>
<dbReference type="PROSITE" id="PS51186">
    <property type="entry name" value="GNAT"/>
    <property type="match status" value="1"/>
</dbReference>
<dbReference type="EMBL" id="FMHW01000002">
    <property type="protein sequence ID" value="SCL24800.1"/>
    <property type="molecule type" value="Genomic_DNA"/>
</dbReference>
<name>A0A1C6S5S6_9ACTN</name>
<organism evidence="2 3">
    <name type="scientific">Micromonospora pallida</name>
    <dbReference type="NCBI Taxonomy" id="145854"/>
    <lineage>
        <taxon>Bacteria</taxon>
        <taxon>Bacillati</taxon>
        <taxon>Actinomycetota</taxon>
        <taxon>Actinomycetes</taxon>
        <taxon>Micromonosporales</taxon>
        <taxon>Micromonosporaceae</taxon>
        <taxon>Micromonospora</taxon>
    </lineage>
</organism>
<dbReference type="PANTHER" id="PTHR43441">
    <property type="entry name" value="RIBOSOMAL-PROTEIN-SERINE ACETYLTRANSFERASE"/>
    <property type="match status" value="1"/>
</dbReference>
<dbReference type="GO" id="GO:0005737">
    <property type="term" value="C:cytoplasm"/>
    <property type="evidence" value="ECO:0007669"/>
    <property type="project" value="TreeGrafter"/>
</dbReference>
<dbReference type="Pfam" id="PF13302">
    <property type="entry name" value="Acetyltransf_3"/>
    <property type="match status" value="1"/>
</dbReference>
<dbReference type="OrthoDB" id="9795188at2"/>
<dbReference type="STRING" id="145854.GA0074692_1839"/>